<feature type="chain" id="PRO_5010979838" description="Guanylate cyclase" evidence="17">
    <location>
        <begin position="21"/>
        <end position="1160"/>
    </location>
</feature>
<dbReference type="GO" id="GO:0005886">
    <property type="term" value="C:plasma membrane"/>
    <property type="evidence" value="ECO:0000318"/>
    <property type="project" value="GO_Central"/>
</dbReference>
<dbReference type="GO" id="GO:0004383">
    <property type="term" value="F:guanylate cyclase activity"/>
    <property type="evidence" value="ECO:0000318"/>
    <property type="project" value="GO_Central"/>
</dbReference>
<dbReference type="CDD" id="cd06373">
    <property type="entry name" value="PBP1_NPR-like"/>
    <property type="match status" value="1"/>
</dbReference>
<keyword evidence="10" id="KW-0472">Membrane</keyword>
<evidence type="ECO:0000256" key="6">
    <source>
        <dbReference type="ARBA" id="ARBA00022729"/>
    </source>
</evidence>
<evidence type="ECO:0000256" key="9">
    <source>
        <dbReference type="ARBA" id="ARBA00023134"/>
    </source>
</evidence>
<dbReference type="eggNOG" id="KOG1023">
    <property type="taxonomic scope" value="Eukaryota"/>
</dbReference>
<dbReference type="InterPro" id="IPR028082">
    <property type="entry name" value="Peripla_BP_I"/>
</dbReference>
<dbReference type="PANTHER" id="PTHR11920">
    <property type="entry name" value="GUANYLYL CYCLASE"/>
    <property type="match status" value="1"/>
</dbReference>
<dbReference type="GO" id="GO:0001653">
    <property type="term" value="F:peptide receptor activity"/>
    <property type="evidence" value="ECO:0000318"/>
    <property type="project" value="GO_Central"/>
</dbReference>
<evidence type="ECO:0000256" key="14">
    <source>
        <dbReference type="ARBA" id="ARBA00023293"/>
    </source>
</evidence>
<keyword evidence="22" id="KW-1185">Reference proteome</keyword>
<dbReference type="InParanoid" id="T1EFY6"/>
<evidence type="ECO:0000256" key="4">
    <source>
        <dbReference type="ARBA" id="ARBA00022475"/>
    </source>
</evidence>
<dbReference type="SUPFAM" id="SSF55073">
    <property type="entry name" value="Nucleotide cyclase"/>
    <property type="match status" value="1"/>
</dbReference>
<evidence type="ECO:0000256" key="11">
    <source>
        <dbReference type="ARBA" id="ARBA00023170"/>
    </source>
</evidence>
<reference evidence="21" key="3">
    <citation type="submission" date="2015-06" db="UniProtKB">
        <authorList>
            <consortium name="EnsemblMetazoa"/>
        </authorList>
    </citation>
    <scope>IDENTIFICATION</scope>
</reference>
<dbReference type="RefSeq" id="XP_009023991.1">
    <property type="nucleotide sequence ID" value="XM_009025743.1"/>
</dbReference>
<evidence type="ECO:0000259" key="19">
    <source>
        <dbReference type="PROSITE" id="PS50125"/>
    </source>
</evidence>
<keyword evidence="4" id="KW-1003">Cell membrane</keyword>
<dbReference type="PROSITE" id="PS50011">
    <property type="entry name" value="PROTEIN_KINASE_DOM"/>
    <property type="match status" value="1"/>
</dbReference>
<evidence type="ECO:0000256" key="3">
    <source>
        <dbReference type="ARBA" id="ARBA00012202"/>
    </source>
</evidence>
<evidence type="ECO:0000256" key="5">
    <source>
        <dbReference type="ARBA" id="ARBA00022692"/>
    </source>
</evidence>
<dbReference type="OrthoDB" id="1890790at2759"/>
<keyword evidence="9" id="KW-0342">GTP-binding</keyword>
<dbReference type="InterPro" id="IPR018297">
    <property type="entry name" value="A/G_cyclase_CS"/>
</dbReference>
<dbReference type="FunCoup" id="T1EFY6">
    <property type="interactions" value="84"/>
</dbReference>
<dbReference type="EMBL" id="AMQM01006097">
    <property type="status" value="NOT_ANNOTATED_CDS"/>
    <property type="molecule type" value="Genomic_DNA"/>
</dbReference>
<dbReference type="Pfam" id="PF00211">
    <property type="entry name" value="Guanylate_cyc"/>
    <property type="match status" value="1"/>
</dbReference>
<dbReference type="PANTHER" id="PTHR11920:SF494">
    <property type="entry name" value="ATRIAL NATRIURETIC PEPTIDE RECEPTOR 2"/>
    <property type="match status" value="1"/>
</dbReference>
<dbReference type="OMA" id="PISRTHI"/>
<keyword evidence="12" id="KW-0325">Glycoprotein</keyword>
<dbReference type="PRINTS" id="PR00255">
    <property type="entry name" value="NATPEPTIDER"/>
</dbReference>
<evidence type="ECO:0000256" key="8">
    <source>
        <dbReference type="ARBA" id="ARBA00022989"/>
    </source>
</evidence>
<dbReference type="GO" id="GO:0005525">
    <property type="term" value="F:GTP binding"/>
    <property type="evidence" value="ECO:0007669"/>
    <property type="project" value="UniProtKB-KW"/>
</dbReference>
<dbReference type="InterPro" id="IPR001828">
    <property type="entry name" value="ANF_lig-bd_rcpt"/>
</dbReference>
<evidence type="ECO:0000256" key="16">
    <source>
        <dbReference type="RuleBase" id="RU003431"/>
    </source>
</evidence>
<keyword evidence="14 16" id="KW-0141">cGMP biosynthesis</keyword>
<dbReference type="Gene3D" id="3.30.70.1230">
    <property type="entry name" value="Nucleotide cyclase"/>
    <property type="match status" value="1"/>
</dbReference>
<dbReference type="SUPFAM" id="SSF53822">
    <property type="entry name" value="Periplasmic binding protein-like I"/>
    <property type="match status" value="1"/>
</dbReference>
<dbReference type="InterPro" id="IPR001170">
    <property type="entry name" value="ANPR/GUC"/>
</dbReference>
<keyword evidence="8" id="KW-1133">Transmembrane helix</keyword>
<keyword evidence="13 15" id="KW-0456">Lyase</keyword>
<dbReference type="CDD" id="cd07302">
    <property type="entry name" value="CHD"/>
    <property type="match status" value="1"/>
</dbReference>
<dbReference type="InterPro" id="IPR000719">
    <property type="entry name" value="Prot_kinase_dom"/>
</dbReference>
<dbReference type="GO" id="GO:0006182">
    <property type="term" value="P:cGMP biosynthetic process"/>
    <property type="evidence" value="ECO:0000318"/>
    <property type="project" value="GO_Central"/>
</dbReference>
<dbReference type="FunFam" id="1.10.510.10:FF:000420">
    <property type="entry name" value="Guanylate cyclase"/>
    <property type="match status" value="1"/>
</dbReference>
<comment type="similarity">
    <text evidence="15">Belongs to the adenylyl cyclase class-4/guanylyl cyclase family.</text>
</comment>
<dbReference type="PROSITE" id="PS00452">
    <property type="entry name" value="GUANYLATE_CYCLASE_1"/>
    <property type="match status" value="1"/>
</dbReference>
<dbReference type="Gene3D" id="3.40.50.2300">
    <property type="match status" value="2"/>
</dbReference>
<evidence type="ECO:0000256" key="15">
    <source>
        <dbReference type="RuleBase" id="RU000405"/>
    </source>
</evidence>
<dbReference type="Pfam" id="PF07714">
    <property type="entry name" value="PK_Tyr_Ser-Thr"/>
    <property type="match status" value="1"/>
</dbReference>
<dbReference type="EC" id="4.6.1.2" evidence="3 16"/>
<feature type="domain" description="Guanylate cyclase" evidence="19">
    <location>
        <begin position="965"/>
        <end position="1095"/>
    </location>
</feature>
<dbReference type="FunFam" id="3.30.70.1230:FF:000004">
    <property type="entry name" value="Guanylate cyclase"/>
    <property type="match status" value="1"/>
</dbReference>
<feature type="signal peptide" evidence="17">
    <location>
        <begin position="1"/>
        <end position="20"/>
    </location>
</feature>
<dbReference type="EnsemblMetazoa" id="HelroT114062">
    <property type="protein sequence ID" value="HelroP114062"/>
    <property type="gene ID" value="HelroG114062"/>
</dbReference>
<evidence type="ECO:0000256" key="13">
    <source>
        <dbReference type="ARBA" id="ARBA00023239"/>
    </source>
</evidence>
<dbReference type="HOGENOM" id="CLU_001072_1_3_1"/>
<protein>
    <recommendedName>
        <fullName evidence="3 16">Guanylate cyclase</fullName>
        <ecNumber evidence="3 16">4.6.1.2</ecNumber>
    </recommendedName>
</protein>
<dbReference type="InterPro" id="IPR029787">
    <property type="entry name" value="Nucleotide_cyclase"/>
</dbReference>
<dbReference type="EMBL" id="KB097269">
    <property type="protein sequence ID" value="ESN97917.1"/>
    <property type="molecule type" value="Genomic_DNA"/>
</dbReference>
<dbReference type="FunFam" id="3.40.50.2300:FF:000153">
    <property type="entry name" value="Guanylate cyclase"/>
    <property type="match status" value="1"/>
</dbReference>
<comment type="subcellular location">
    <subcellularLocation>
        <location evidence="2">Cell membrane</location>
        <topology evidence="2">Single-pass type I membrane protein</topology>
    </subcellularLocation>
</comment>
<evidence type="ECO:0000259" key="18">
    <source>
        <dbReference type="PROSITE" id="PS50011"/>
    </source>
</evidence>
<dbReference type="Proteomes" id="UP000015101">
    <property type="component" value="Unassembled WGS sequence"/>
</dbReference>
<keyword evidence="5" id="KW-0812">Transmembrane</keyword>
<dbReference type="InterPro" id="IPR050401">
    <property type="entry name" value="Cyclic_nucleotide_synthase"/>
</dbReference>
<dbReference type="SUPFAM" id="SSF56112">
    <property type="entry name" value="Protein kinase-like (PK-like)"/>
    <property type="match status" value="1"/>
</dbReference>
<dbReference type="GeneID" id="20195488"/>
<evidence type="ECO:0000313" key="22">
    <source>
        <dbReference type="Proteomes" id="UP000015101"/>
    </source>
</evidence>
<gene>
    <name evidence="21" type="primary">20195488</name>
    <name evidence="20" type="ORF">HELRODRAFT_114062</name>
</gene>
<evidence type="ECO:0000256" key="2">
    <source>
        <dbReference type="ARBA" id="ARBA00004251"/>
    </source>
</evidence>
<comment type="catalytic activity">
    <reaction evidence="1 16">
        <text>GTP = 3',5'-cyclic GMP + diphosphate</text>
        <dbReference type="Rhea" id="RHEA:13665"/>
        <dbReference type="ChEBI" id="CHEBI:33019"/>
        <dbReference type="ChEBI" id="CHEBI:37565"/>
        <dbReference type="ChEBI" id="CHEBI:57746"/>
        <dbReference type="EC" id="4.6.1.2"/>
    </reaction>
</comment>
<evidence type="ECO:0000256" key="7">
    <source>
        <dbReference type="ARBA" id="ARBA00022741"/>
    </source>
</evidence>
<evidence type="ECO:0000256" key="10">
    <source>
        <dbReference type="ARBA" id="ARBA00023136"/>
    </source>
</evidence>
<dbReference type="SMART" id="SM00044">
    <property type="entry name" value="CYCc"/>
    <property type="match status" value="1"/>
</dbReference>
<reference evidence="20 22" key="2">
    <citation type="journal article" date="2013" name="Nature">
        <title>Insights into bilaterian evolution from three spiralian genomes.</title>
        <authorList>
            <person name="Simakov O."/>
            <person name="Marletaz F."/>
            <person name="Cho S.J."/>
            <person name="Edsinger-Gonzales E."/>
            <person name="Havlak P."/>
            <person name="Hellsten U."/>
            <person name="Kuo D.H."/>
            <person name="Larsson T."/>
            <person name="Lv J."/>
            <person name="Arendt D."/>
            <person name="Savage R."/>
            <person name="Osoegawa K."/>
            <person name="de Jong P."/>
            <person name="Grimwood J."/>
            <person name="Chapman J.A."/>
            <person name="Shapiro H."/>
            <person name="Aerts A."/>
            <person name="Otillar R.P."/>
            <person name="Terry A.Y."/>
            <person name="Boore J.L."/>
            <person name="Grigoriev I.V."/>
            <person name="Lindberg D.R."/>
            <person name="Seaver E.C."/>
            <person name="Weisblat D.A."/>
            <person name="Putnam N.H."/>
            <person name="Rokhsar D.S."/>
        </authorList>
    </citation>
    <scope>NUCLEOTIDE SEQUENCE</scope>
</reference>
<evidence type="ECO:0000313" key="20">
    <source>
        <dbReference type="EMBL" id="ESN97917.1"/>
    </source>
</evidence>
<dbReference type="InterPro" id="IPR001245">
    <property type="entry name" value="Ser-Thr/Tyr_kinase_cat_dom"/>
</dbReference>
<name>T1EFY6_HELRO</name>
<dbReference type="PROSITE" id="PS50125">
    <property type="entry name" value="GUANYLATE_CYCLASE_2"/>
    <property type="match status" value="1"/>
</dbReference>
<keyword evidence="6 17" id="KW-0732">Signal</keyword>
<dbReference type="Pfam" id="PF01094">
    <property type="entry name" value="ANF_receptor"/>
    <property type="match status" value="1"/>
</dbReference>
<dbReference type="KEGG" id="hro:HELRODRAFT_114062"/>
<proteinExistence type="inferred from homology"/>
<keyword evidence="7" id="KW-0547">Nucleotide-binding</keyword>
<sequence>MLISKLCLVLFAVLLQNFFCKITVENKSPTTYSLCFNNNDYLKKSNLTKIYENSCKYNNYYVNTKKKRDVTRNLFISKYTKSNGHGLIASSKNALLGKNKPEVVIAILAPNTTKHIFRLNLAHIAVDYARNTHPLAKKLFNEQCKLTVKLADTDCSQITAPILAYNFYKKDKIHVLFGPVCEYSLAPVARYARYWNLAVITPGGMSGFFGRDKTKADPEFPLLTRIGPTFDGVAKCLHTIMKEFHWDNVIMLVESDGGAHITPRLCNLVMTDIVFLFTQESIRYELYQIDVPEHVRNYSHILAREIGLEHSIIILCASPETVREIMIKAAEMHFNNGEYVFLNVDLFTNYLNNSLKPWHKKGESEERNLLAKKGFETLLTITMKKPESNEYKIFSKEIKRKAHEQYGEPLFGKEDVNSFVGAFHDAVILYALALNETLAEGKNISNGSDITRRMWNRTFEGVSGTVTIDGNGDRSVDYSLLDMNPDTGFFEAVAFYFGKKKIYEPIEGREIHWTGNLKVPPTDTPKCGYNNFGCPVIVPFPSTVYIAALSGLLFISILLATFFILRHYRLETELAEINWRIKWEDIMFGAPEKRRLDKINSQINFAKRESFASLVSIDSMVGVLNNLGCKQIFIKTGYYKSTLVAIKKIVNPINITKPLLIEFKRMRDLQNDHIVRFIGVCIDHGNKCIITEFCQKGSLQDVLENSQIKLDNMFKFSLMQDIIRGMSYLHSSDIKFHGNLKSSNCVVDSRFVLKITDFGLQSIRERAYKQDCDNYNFHKSKLWTAPELLINPELTCVESLQKCDVYSFAIICHEIVYRKGVFWIENEKFNAIEICRRVKMRSKPSCRPTLSDLLDNESYSEDLINIIKKCWNDEPFERPDFHTLKSVIKKINKEGNTGGNLLDNLLSRMEQYACNLEGLVEEKTSDYLKQKKRAEDLLYMMLPRSVAEQLMEGKAVEAVKFESVTIYFSDICGFTQLSAESSPMEVVDLLNDLYTTFDTIIEMLDVYKVETIGDAYMVVSGLPQPNGNLHAREISRMALKLLVAVRSFKIRHRPKDQLNLRIGIHSGPVCAGIVGRKMPRYCLFGDTVNTASRMESNGEPLKIHVSPDTKKLLDTFGTFQLKLRGSVTMKGKGDITTWWLLGENTNDYPELASKDVILNK</sequence>
<dbReference type="InterPro" id="IPR011009">
    <property type="entry name" value="Kinase-like_dom_sf"/>
</dbReference>
<evidence type="ECO:0000256" key="12">
    <source>
        <dbReference type="ARBA" id="ARBA00023180"/>
    </source>
</evidence>
<evidence type="ECO:0000256" key="1">
    <source>
        <dbReference type="ARBA" id="ARBA00001436"/>
    </source>
</evidence>
<keyword evidence="11" id="KW-0675">Receptor</keyword>
<dbReference type="InterPro" id="IPR001054">
    <property type="entry name" value="A/G_cyclase"/>
</dbReference>
<dbReference type="AlphaFoldDB" id="T1EFY6"/>
<evidence type="ECO:0000256" key="17">
    <source>
        <dbReference type="SAM" id="SignalP"/>
    </source>
</evidence>
<organism evidence="21 22">
    <name type="scientific">Helobdella robusta</name>
    <name type="common">Californian leech</name>
    <dbReference type="NCBI Taxonomy" id="6412"/>
    <lineage>
        <taxon>Eukaryota</taxon>
        <taxon>Metazoa</taxon>
        <taxon>Spiralia</taxon>
        <taxon>Lophotrochozoa</taxon>
        <taxon>Annelida</taxon>
        <taxon>Clitellata</taxon>
        <taxon>Hirudinea</taxon>
        <taxon>Rhynchobdellida</taxon>
        <taxon>Glossiphoniidae</taxon>
        <taxon>Helobdella</taxon>
    </lineage>
</organism>
<reference evidence="22" key="1">
    <citation type="submission" date="2012-12" db="EMBL/GenBank/DDBJ databases">
        <authorList>
            <person name="Hellsten U."/>
            <person name="Grimwood J."/>
            <person name="Chapman J.A."/>
            <person name="Shapiro H."/>
            <person name="Aerts A."/>
            <person name="Otillar R.P."/>
            <person name="Terry A.Y."/>
            <person name="Boore J.L."/>
            <person name="Simakov O."/>
            <person name="Marletaz F."/>
            <person name="Cho S.-J."/>
            <person name="Edsinger-Gonzales E."/>
            <person name="Havlak P."/>
            <person name="Kuo D.-H."/>
            <person name="Larsson T."/>
            <person name="Lv J."/>
            <person name="Arendt D."/>
            <person name="Savage R."/>
            <person name="Osoegawa K."/>
            <person name="de Jong P."/>
            <person name="Lindberg D.R."/>
            <person name="Seaver E.C."/>
            <person name="Weisblat D.A."/>
            <person name="Putnam N.H."/>
            <person name="Grigoriev I.V."/>
            <person name="Rokhsar D.S."/>
        </authorList>
    </citation>
    <scope>NUCLEOTIDE SEQUENCE</scope>
</reference>
<dbReference type="GO" id="GO:0007168">
    <property type="term" value="P:receptor guanylyl cyclase signaling pathway"/>
    <property type="evidence" value="ECO:0000318"/>
    <property type="project" value="GO_Central"/>
</dbReference>
<dbReference type="Gene3D" id="1.10.510.10">
    <property type="entry name" value="Transferase(Phosphotransferase) domain 1"/>
    <property type="match status" value="1"/>
</dbReference>
<evidence type="ECO:0000313" key="21">
    <source>
        <dbReference type="EnsemblMetazoa" id="HelroP114062"/>
    </source>
</evidence>
<dbReference type="FunFam" id="3.40.50.2300:FF:000101">
    <property type="entry name" value="Guanylate cyclase"/>
    <property type="match status" value="1"/>
</dbReference>
<dbReference type="GO" id="GO:0004672">
    <property type="term" value="F:protein kinase activity"/>
    <property type="evidence" value="ECO:0007669"/>
    <property type="project" value="InterPro"/>
</dbReference>
<feature type="domain" description="Protein kinase" evidence="18">
    <location>
        <begin position="618"/>
        <end position="888"/>
    </location>
</feature>
<accession>T1EFY6</accession>
<dbReference type="CTD" id="20195488"/>
<dbReference type="GO" id="GO:0005524">
    <property type="term" value="F:ATP binding"/>
    <property type="evidence" value="ECO:0007669"/>
    <property type="project" value="InterPro"/>
</dbReference>
<dbReference type="GO" id="GO:0035556">
    <property type="term" value="P:intracellular signal transduction"/>
    <property type="evidence" value="ECO:0007669"/>
    <property type="project" value="InterPro"/>
</dbReference>